<dbReference type="Gene3D" id="1.10.287.1130">
    <property type="entry name" value="CytochromE C oxidase copper chaperone"/>
    <property type="match status" value="1"/>
</dbReference>
<evidence type="ECO:0000256" key="6">
    <source>
        <dbReference type="PIRSR" id="PIRSR627179-50"/>
    </source>
</evidence>
<evidence type="ECO:0000256" key="3">
    <source>
        <dbReference type="ARBA" id="ARBA00019406"/>
    </source>
</evidence>
<accession>A0A9N9JN07</accession>
<dbReference type="InterPro" id="IPR027179">
    <property type="entry name" value="CMC4"/>
</dbReference>
<evidence type="ECO:0000256" key="4">
    <source>
        <dbReference type="ARBA" id="ARBA00023128"/>
    </source>
</evidence>
<proteinExistence type="inferred from homology"/>
<organism evidence="7 8">
    <name type="scientific">Dentiscutata erythropus</name>
    <dbReference type="NCBI Taxonomy" id="1348616"/>
    <lineage>
        <taxon>Eukaryota</taxon>
        <taxon>Fungi</taxon>
        <taxon>Fungi incertae sedis</taxon>
        <taxon>Mucoromycota</taxon>
        <taxon>Glomeromycotina</taxon>
        <taxon>Glomeromycetes</taxon>
        <taxon>Diversisporales</taxon>
        <taxon>Gigasporaceae</taxon>
        <taxon>Dentiscutata</taxon>
    </lineage>
</organism>
<evidence type="ECO:0000313" key="8">
    <source>
        <dbReference type="Proteomes" id="UP000789405"/>
    </source>
</evidence>
<reference evidence="7" key="1">
    <citation type="submission" date="2021-06" db="EMBL/GenBank/DDBJ databases">
        <authorList>
            <person name="Kallberg Y."/>
            <person name="Tangrot J."/>
            <person name="Rosling A."/>
        </authorList>
    </citation>
    <scope>NUCLEOTIDE SEQUENCE</scope>
    <source>
        <strain evidence="7">MA453B</strain>
    </source>
</reference>
<evidence type="ECO:0000313" key="7">
    <source>
        <dbReference type="EMBL" id="CAG8786273.1"/>
    </source>
</evidence>
<sequence length="75" mass="8609">VKQQKVDSQPCHREACAIQECLQKNNYQEERCKDVINKLFKCCEALFKSGGESASCSKKMSKKYVAEDERFGVQE</sequence>
<dbReference type="GO" id="GO:0005758">
    <property type="term" value="C:mitochondrial intermembrane space"/>
    <property type="evidence" value="ECO:0007669"/>
    <property type="project" value="UniProtKB-SubCell"/>
</dbReference>
<keyword evidence="8" id="KW-1185">Reference proteome</keyword>
<evidence type="ECO:0000256" key="5">
    <source>
        <dbReference type="ARBA" id="ARBA00023157"/>
    </source>
</evidence>
<dbReference type="EMBL" id="CAJVPY010024175">
    <property type="protein sequence ID" value="CAG8786273.1"/>
    <property type="molecule type" value="Genomic_DNA"/>
</dbReference>
<dbReference type="PANTHER" id="PTHR15590">
    <property type="entry name" value="CX9C MOTIF-CONTAINING PROTEIN 4"/>
    <property type="match status" value="1"/>
</dbReference>
<evidence type="ECO:0000256" key="1">
    <source>
        <dbReference type="ARBA" id="ARBA00004569"/>
    </source>
</evidence>
<dbReference type="PANTHER" id="PTHR15590:SF0">
    <property type="entry name" value="CX9C MOTIF-CONTAINING PROTEIN 4"/>
    <property type="match status" value="1"/>
</dbReference>
<dbReference type="SUPFAM" id="SSF47072">
    <property type="entry name" value="Cysteine alpha-hairpin motif"/>
    <property type="match status" value="1"/>
</dbReference>
<comment type="similarity">
    <text evidence="2">Belongs to the CMC4 family.</text>
</comment>
<gene>
    <name evidence="7" type="ORF">DERYTH_LOCUS20469</name>
</gene>
<dbReference type="InterPro" id="IPR009069">
    <property type="entry name" value="Cys_alpha_HP_mot_SF"/>
</dbReference>
<feature type="non-terminal residue" evidence="7">
    <location>
        <position position="1"/>
    </location>
</feature>
<comment type="subcellular location">
    <subcellularLocation>
        <location evidence="1">Mitochondrion intermembrane space</location>
    </subcellularLocation>
</comment>
<feature type="disulfide bond" evidence="6">
    <location>
        <begin position="21"/>
        <end position="32"/>
    </location>
</feature>
<dbReference type="OrthoDB" id="13601at2759"/>
<dbReference type="AlphaFoldDB" id="A0A9N9JN07"/>
<keyword evidence="4" id="KW-0496">Mitochondrion</keyword>
<protein>
    <recommendedName>
        <fullName evidence="3">Cx9C motif-containing protein 4, mitochondrial</fullName>
    </recommendedName>
</protein>
<feature type="disulfide bond" evidence="6">
    <location>
        <begin position="11"/>
        <end position="42"/>
    </location>
</feature>
<dbReference type="Proteomes" id="UP000789405">
    <property type="component" value="Unassembled WGS sequence"/>
</dbReference>
<name>A0A9N9JN07_9GLOM</name>
<feature type="non-terminal residue" evidence="7">
    <location>
        <position position="75"/>
    </location>
</feature>
<evidence type="ECO:0000256" key="2">
    <source>
        <dbReference type="ARBA" id="ARBA00009858"/>
    </source>
</evidence>
<comment type="caution">
    <text evidence="7">The sequence shown here is derived from an EMBL/GenBank/DDBJ whole genome shotgun (WGS) entry which is preliminary data.</text>
</comment>
<keyword evidence="5 6" id="KW-1015">Disulfide bond</keyword>
<feature type="disulfide bond" evidence="6">
    <location>
        <begin position="43"/>
        <end position="56"/>
    </location>
</feature>
<dbReference type="Pfam" id="PF08991">
    <property type="entry name" value="CMC4"/>
    <property type="match status" value="1"/>
</dbReference>
<dbReference type="PROSITE" id="PS51808">
    <property type="entry name" value="CHCH"/>
    <property type="match status" value="1"/>
</dbReference>